<dbReference type="Proteomes" id="UP000215914">
    <property type="component" value="Chromosome 17"/>
</dbReference>
<organism evidence="1 2">
    <name type="scientific">Helianthus annuus</name>
    <name type="common">Common sunflower</name>
    <dbReference type="NCBI Taxonomy" id="4232"/>
    <lineage>
        <taxon>Eukaryota</taxon>
        <taxon>Viridiplantae</taxon>
        <taxon>Streptophyta</taxon>
        <taxon>Embryophyta</taxon>
        <taxon>Tracheophyta</taxon>
        <taxon>Spermatophyta</taxon>
        <taxon>Magnoliopsida</taxon>
        <taxon>eudicotyledons</taxon>
        <taxon>Gunneridae</taxon>
        <taxon>Pentapetalae</taxon>
        <taxon>asterids</taxon>
        <taxon>campanulids</taxon>
        <taxon>Asterales</taxon>
        <taxon>Asteraceae</taxon>
        <taxon>Asteroideae</taxon>
        <taxon>Heliantheae alliance</taxon>
        <taxon>Heliantheae</taxon>
        <taxon>Helianthus</taxon>
    </lineage>
</organism>
<dbReference type="EMBL" id="CM007906">
    <property type="protein sequence ID" value="OTF86748.1"/>
    <property type="molecule type" value="Genomic_DNA"/>
</dbReference>
<protein>
    <submittedName>
        <fullName evidence="1">Uncharacterized protein</fullName>
    </submittedName>
</protein>
<evidence type="ECO:0000313" key="1">
    <source>
        <dbReference type="EMBL" id="OTF86748.1"/>
    </source>
</evidence>
<accession>A0A251RQG4</accession>
<sequence>MLRGSLSTHFLHDTGSLLIHSRLSRHESTTIEDKDKATAKGEFVGALVSVLCLYSVTM</sequence>
<proteinExistence type="predicted"/>
<gene>
    <name evidence="1" type="ORF">HannXRQ_Chr17g0554161</name>
</gene>
<keyword evidence="2" id="KW-1185">Reference proteome</keyword>
<dbReference type="InParanoid" id="A0A251RQG4"/>
<dbReference type="AlphaFoldDB" id="A0A251RQG4"/>
<evidence type="ECO:0000313" key="2">
    <source>
        <dbReference type="Proteomes" id="UP000215914"/>
    </source>
</evidence>
<name>A0A251RQG4_HELAN</name>
<reference evidence="2" key="1">
    <citation type="journal article" date="2017" name="Nature">
        <title>The sunflower genome provides insights into oil metabolism, flowering and Asterid evolution.</title>
        <authorList>
            <person name="Badouin H."/>
            <person name="Gouzy J."/>
            <person name="Grassa C.J."/>
            <person name="Murat F."/>
            <person name="Staton S.E."/>
            <person name="Cottret L."/>
            <person name="Lelandais-Briere C."/>
            <person name="Owens G.L."/>
            <person name="Carrere S."/>
            <person name="Mayjonade B."/>
            <person name="Legrand L."/>
            <person name="Gill N."/>
            <person name="Kane N.C."/>
            <person name="Bowers J.E."/>
            <person name="Hubner S."/>
            <person name="Bellec A."/>
            <person name="Berard A."/>
            <person name="Berges H."/>
            <person name="Blanchet N."/>
            <person name="Boniface M.C."/>
            <person name="Brunel D."/>
            <person name="Catrice O."/>
            <person name="Chaidir N."/>
            <person name="Claudel C."/>
            <person name="Donnadieu C."/>
            <person name="Faraut T."/>
            <person name="Fievet G."/>
            <person name="Helmstetter N."/>
            <person name="King M."/>
            <person name="Knapp S.J."/>
            <person name="Lai Z."/>
            <person name="Le Paslier M.C."/>
            <person name="Lippi Y."/>
            <person name="Lorenzon L."/>
            <person name="Mandel J.R."/>
            <person name="Marage G."/>
            <person name="Marchand G."/>
            <person name="Marquand E."/>
            <person name="Bret-Mestries E."/>
            <person name="Morien E."/>
            <person name="Nambeesan S."/>
            <person name="Nguyen T."/>
            <person name="Pegot-Espagnet P."/>
            <person name="Pouilly N."/>
            <person name="Raftis F."/>
            <person name="Sallet E."/>
            <person name="Schiex T."/>
            <person name="Thomas J."/>
            <person name="Vandecasteele C."/>
            <person name="Vares D."/>
            <person name="Vear F."/>
            <person name="Vautrin S."/>
            <person name="Crespi M."/>
            <person name="Mangin B."/>
            <person name="Burke J.M."/>
            <person name="Salse J."/>
            <person name="Munos S."/>
            <person name="Vincourt P."/>
            <person name="Rieseberg L.H."/>
            <person name="Langlade N.B."/>
        </authorList>
    </citation>
    <scope>NUCLEOTIDE SEQUENCE [LARGE SCALE GENOMIC DNA]</scope>
    <source>
        <strain evidence="2">cv. SF193</strain>
    </source>
</reference>